<dbReference type="Pfam" id="PF13462">
    <property type="entry name" value="Thioredoxin_4"/>
    <property type="match status" value="1"/>
</dbReference>
<keyword evidence="1" id="KW-0732">Signal</keyword>
<reference evidence="3 4" key="1">
    <citation type="submission" date="2017-01" db="EMBL/GenBank/DDBJ databases">
        <authorList>
            <person name="Varghese N."/>
            <person name="Submissions S."/>
        </authorList>
    </citation>
    <scope>NUCLEOTIDE SEQUENCE [LARGE SCALE GENOMIC DNA]</scope>
    <source>
        <strain evidence="3 4">ATCC 35905</strain>
    </source>
</reference>
<evidence type="ECO:0000313" key="3">
    <source>
        <dbReference type="EMBL" id="SIQ84865.1"/>
    </source>
</evidence>
<feature type="chain" id="PRO_5034241680" evidence="1">
    <location>
        <begin position="24"/>
        <end position="213"/>
    </location>
</feature>
<dbReference type="Proteomes" id="UP000186308">
    <property type="component" value="Unassembled WGS sequence"/>
</dbReference>
<dbReference type="AlphaFoldDB" id="A0A8G2CKU1"/>
<feature type="domain" description="Thioredoxin-like fold" evidence="2">
    <location>
        <begin position="39"/>
        <end position="194"/>
    </location>
</feature>
<comment type="caution">
    <text evidence="3">The sequence shown here is derived from an EMBL/GenBank/DDBJ whole genome shotgun (WGS) entry which is preliminary data.</text>
</comment>
<organism evidence="3 4">
    <name type="scientific">Acidiphilium rubrum</name>
    <dbReference type="NCBI Taxonomy" id="526"/>
    <lineage>
        <taxon>Bacteria</taxon>
        <taxon>Pseudomonadati</taxon>
        <taxon>Pseudomonadota</taxon>
        <taxon>Alphaproteobacteria</taxon>
        <taxon>Acetobacterales</taxon>
        <taxon>Acidocellaceae</taxon>
        <taxon>Acidiphilium</taxon>
    </lineage>
</organism>
<evidence type="ECO:0000313" key="4">
    <source>
        <dbReference type="Proteomes" id="UP000186308"/>
    </source>
</evidence>
<feature type="signal peptide" evidence="1">
    <location>
        <begin position="1"/>
        <end position="23"/>
    </location>
</feature>
<protein>
    <submittedName>
        <fullName evidence="3">Protein-disulfide isomerase</fullName>
    </submittedName>
</protein>
<dbReference type="InterPro" id="IPR012336">
    <property type="entry name" value="Thioredoxin-like_fold"/>
</dbReference>
<dbReference type="InterPro" id="IPR036249">
    <property type="entry name" value="Thioredoxin-like_sf"/>
</dbReference>
<sequence length="213" mass="22902">MRAQRWLAAVAVAVMGVIGGATAASPGAGVVSAASLVRPGDVVLGNPNGSITIVDFYDTSCAPCRAMNRRIERLIARNKQIRYVPIDVPILGWQSKLGAQALVAARLQGRFDAMHTLLMSQAPLPTLALLKADAAQLGMDVPRFMRDMTRPATIRAVDASLQRGAALGIDEVPMVYVGQSRIPGAMGYRDLRWLVRQAQKPEMSQVATTRDHS</sequence>
<dbReference type="SUPFAM" id="SSF52833">
    <property type="entry name" value="Thioredoxin-like"/>
    <property type="match status" value="1"/>
</dbReference>
<dbReference type="EMBL" id="FTNE01000010">
    <property type="protein sequence ID" value="SIQ84865.1"/>
    <property type="molecule type" value="Genomic_DNA"/>
</dbReference>
<gene>
    <name evidence="3" type="ORF">SAMN05421828_110104</name>
</gene>
<evidence type="ECO:0000259" key="2">
    <source>
        <dbReference type="Pfam" id="PF13462"/>
    </source>
</evidence>
<evidence type="ECO:0000256" key="1">
    <source>
        <dbReference type="SAM" id="SignalP"/>
    </source>
</evidence>
<dbReference type="Gene3D" id="3.40.30.10">
    <property type="entry name" value="Glutaredoxin"/>
    <property type="match status" value="1"/>
</dbReference>
<proteinExistence type="predicted"/>
<dbReference type="OrthoDB" id="9780147at2"/>
<keyword evidence="3" id="KW-0413">Isomerase</keyword>
<dbReference type="GO" id="GO:0016853">
    <property type="term" value="F:isomerase activity"/>
    <property type="evidence" value="ECO:0007669"/>
    <property type="project" value="UniProtKB-KW"/>
</dbReference>
<name>A0A8G2CKU1_ACIRU</name>
<accession>A0A8G2CKU1</accession>
<keyword evidence="4" id="KW-1185">Reference proteome</keyword>
<dbReference type="RefSeq" id="WP_081849204.1">
    <property type="nucleotide sequence ID" value="NZ_FTNE01000010.1"/>
</dbReference>